<feature type="compositionally biased region" description="Gly residues" evidence="1">
    <location>
        <begin position="89"/>
        <end position="106"/>
    </location>
</feature>
<keyword evidence="3" id="KW-1185">Reference proteome</keyword>
<feature type="non-terminal residue" evidence="2">
    <location>
        <position position="1"/>
    </location>
</feature>
<sequence>RKGNEKSAKAFSYCFLTHASLGTSLTPFFPSPSFPSFLPPSPFLQPAASVPDWDGRTLPPEPHDDAAGATRPFPDLARLPSLPPLSRCKGGGGEEGAQGGVRGANDGGRRRGREGWGGGAGFKFAGDEDVVLCRLLEARGQESFVV</sequence>
<dbReference type="AlphaFoldDB" id="W7TPQ9"/>
<evidence type="ECO:0000313" key="3">
    <source>
        <dbReference type="Proteomes" id="UP000019335"/>
    </source>
</evidence>
<protein>
    <submittedName>
        <fullName evidence="2">Uncharacterized protein</fullName>
    </submittedName>
</protein>
<proteinExistence type="predicted"/>
<name>W7TPQ9_9STRA</name>
<dbReference type="EMBL" id="AZIL01002118">
    <property type="protein sequence ID" value="EWM22719.1"/>
    <property type="molecule type" value="Genomic_DNA"/>
</dbReference>
<accession>W7TPQ9</accession>
<comment type="caution">
    <text evidence="2">The sequence shown here is derived from an EMBL/GenBank/DDBJ whole genome shotgun (WGS) entry which is preliminary data.</text>
</comment>
<gene>
    <name evidence="2" type="ORF">Naga_102608g1</name>
</gene>
<dbReference type="Proteomes" id="UP000019335">
    <property type="component" value="Unassembled WGS sequence"/>
</dbReference>
<feature type="compositionally biased region" description="Low complexity" evidence="1">
    <location>
        <begin position="78"/>
        <end position="87"/>
    </location>
</feature>
<feature type="region of interest" description="Disordered" evidence="1">
    <location>
        <begin position="48"/>
        <end position="124"/>
    </location>
</feature>
<organism evidence="2 3">
    <name type="scientific">Nannochloropsis gaditana</name>
    <dbReference type="NCBI Taxonomy" id="72520"/>
    <lineage>
        <taxon>Eukaryota</taxon>
        <taxon>Sar</taxon>
        <taxon>Stramenopiles</taxon>
        <taxon>Ochrophyta</taxon>
        <taxon>Eustigmatophyceae</taxon>
        <taxon>Eustigmatales</taxon>
        <taxon>Monodopsidaceae</taxon>
        <taxon>Nannochloropsis</taxon>
    </lineage>
</organism>
<evidence type="ECO:0000256" key="1">
    <source>
        <dbReference type="SAM" id="MobiDB-lite"/>
    </source>
</evidence>
<reference evidence="2 3" key="1">
    <citation type="journal article" date="2014" name="Mol. Plant">
        <title>Chromosome Scale Genome Assembly and Transcriptome Profiling of Nannochloropsis gaditana in Nitrogen Depletion.</title>
        <authorList>
            <person name="Corteggiani Carpinelli E."/>
            <person name="Telatin A."/>
            <person name="Vitulo N."/>
            <person name="Forcato C."/>
            <person name="D'Angelo M."/>
            <person name="Schiavon R."/>
            <person name="Vezzi A."/>
            <person name="Giacometti G.M."/>
            <person name="Morosinotto T."/>
            <person name="Valle G."/>
        </authorList>
    </citation>
    <scope>NUCLEOTIDE SEQUENCE [LARGE SCALE GENOMIC DNA]</scope>
    <source>
        <strain evidence="2 3">B-31</strain>
    </source>
</reference>
<evidence type="ECO:0000313" key="2">
    <source>
        <dbReference type="EMBL" id="EWM22719.1"/>
    </source>
</evidence>